<evidence type="ECO:0000256" key="16">
    <source>
        <dbReference type="RuleBase" id="RU003848"/>
    </source>
</evidence>
<keyword evidence="11 15" id="KW-0066">ATP synthesis</keyword>
<evidence type="ECO:0000256" key="6">
    <source>
        <dbReference type="ARBA" id="ARBA00022692"/>
    </source>
</evidence>
<dbReference type="OrthoDB" id="9805716at2"/>
<keyword evidence="17" id="KW-0175">Coiled coil</keyword>
<keyword evidence="6 15" id="KW-0812">Transmembrane</keyword>
<dbReference type="GO" id="GO:0046933">
    <property type="term" value="F:proton-transporting ATP synthase activity, rotational mechanism"/>
    <property type="evidence" value="ECO:0007669"/>
    <property type="project" value="UniProtKB-UniRule"/>
</dbReference>
<gene>
    <name evidence="15" type="primary">atpF</name>
    <name evidence="19" type="ORF">SAMN03080610_00404</name>
</gene>
<keyword evidence="20" id="KW-1185">Reference proteome</keyword>
<evidence type="ECO:0000313" key="19">
    <source>
        <dbReference type="EMBL" id="SCZ22356.1"/>
    </source>
</evidence>
<dbReference type="NCBIfam" id="NF006612">
    <property type="entry name" value="PRK09174.1"/>
    <property type="match status" value="1"/>
</dbReference>
<dbReference type="HAMAP" id="MF_01398">
    <property type="entry name" value="ATP_synth_b_bprime"/>
    <property type="match status" value="1"/>
</dbReference>
<evidence type="ECO:0000256" key="5">
    <source>
        <dbReference type="ARBA" id="ARBA00022547"/>
    </source>
</evidence>
<reference evidence="20" key="1">
    <citation type="submission" date="2016-10" db="EMBL/GenBank/DDBJ databases">
        <authorList>
            <person name="Varghese N."/>
            <person name="Submissions S."/>
        </authorList>
    </citation>
    <scope>NUCLEOTIDE SEQUENCE [LARGE SCALE GENOMIC DNA]</scope>
    <source>
        <strain evidence="20">DSM 2698</strain>
    </source>
</reference>
<evidence type="ECO:0000256" key="13">
    <source>
        <dbReference type="ARBA" id="ARBA00025614"/>
    </source>
</evidence>
<dbReference type="GO" id="GO:0046961">
    <property type="term" value="F:proton-transporting ATPase activity, rotational mechanism"/>
    <property type="evidence" value="ECO:0007669"/>
    <property type="project" value="TreeGrafter"/>
</dbReference>
<evidence type="ECO:0000256" key="12">
    <source>
        <dbReference type="ARBA" id="ARBA00025198"/>
    </source>
</evidence>
<name>A0A1G5MB65_AFIMA</name>
<keyword evidence="9 15" id="KW-0406">Ion transport</keyword>
<dbReference type="CDD" id="cd06503">
    <property type="entry name" value="ATP-synt_Fo_b"/>
    <property type="match status" value="1"/>
</dbReference>
<comment type="similarity">
    <text evidence="2 15 16">Belongs to the ATPase B chain family.</text>
</comment>
<proteinExistence type="inferred from homology"/>
<feature type="transmembrane region" description="Helical" evidence="15">
    <location>
        <begin position="36"/>
        <end position="54"/>
    </location>
</feature>
<evidence type="ECO:0000256" key="9">
    <source>
        <dbReference type="ARBA" id="ARBA00023065"/>
    </source>
</evidence>
<evidence type="ECO:0000256" key="15">
    <source>
        <dbReference type="HAMAP-Rule" id="MF_01398"/>
    </source>
</evidence>
<dbReference type="PANTHER" id="PTHR33445">
    <property type="entry name" value="ATP SYNTHASE SUBUNIT B', CHLOROPLASTIC"/>
    <property type="match status" value="1"/>
</dbReference>
<keyword evidence="10 15" id="KW-0472">Membrane</keyword>
<dbReference type="EMBL" id="FMVW01000001">
    <property type="protein sequence ID" value="SCZ22356.1"/>
    <property type="molecule type" value="Genomic_DNA"/>
</dbReference>
<dbReference type="InterPro" id="IPR002146">
    <property type="entry name" value="ATP_synth_b/b'su_bac/chlpt"/>
</dbReference>
<keyword evidence="4 15" id="KW-1003">Cell membrane</keyword>
<evidence type="ECO:0000256" key="18">
    <source>
        <dbReference type="SAM" id="MobiDB-lite"/>
    </source>
</evidence>
<evidence type="ECO:0000256" key="4">
    <source>
        <dbReference type="ARBA" id="ARBA00022475"/>
    </source>
</evidence>
<dbReference type="InterPro" id="IPR050059">
    <property type="entry name" value="ATP_synthase_B_chain"/>
</dbReference>
<dbReference type="Proteomes" id="UP000199347">
    <property type="component" value="Unassembled WGS sequence"/>
</dbReference>
<dbReference type="AlphaFoldDB" id="A0A1G5MB65"/>
<keyword evidence="7 15" id="KW-0375">Hydrogen ion transport</keyword>
<evidence type="ECO:0000256" key="2">
    <source>
        <dbReference type="ARBA" id="ARBA00005513"/>
    </source>
</evidence>
<dbReference type="Pfam" id="PF00430">
    <property type="entry name" value="ATP-synt_B"/>
    <property type="match status" value="1"/>
</dbReference>
<dbReference type="PANTHER" id="PTHR33445:SF1">
    <property type="entry name" value="ATP SYNTHASE SUBUNIT B"/>
    <property type="match status" value="1"/>
</dbReference>
<feature type="region of interest" description="Disordered" evidence="18">
    <location>
        <begin position="169"/>
        <end position="190"/>
    </location>
</feature>
<protein>
    <recommendedName>
        <fullName evidence="15">ATP synthase subunit b</fullName>
    </recommendedName>
    <alternativeName>
        <fullName evidence="15">ATP synthase F(0) sector subunit b</fullName>
    </alternativeName>
    <alternativeName>
        <fullName evidence="15">ATPase subunit I</fullName>
    </alternativeName>
    <alternativeName>
        <fullName evidence="15">F-type ATPase subunit b</fullName>
        <shortName evidence="15">F-ATPase subunit b</shortName>
    </alternativeName>
</protein>
<evidence type="ECO:0000256" key="1">
    <source>
        <dbReference type="ARBA" id="ARBA00004377"/>
    </source>
</evidence>
<feature type="coiled-coil region" evidence="17">
    <location>
        <begin position="63"/>
        <end position="148"/>
    </location>
</feature>
<comment type="subcellular location">
    <subcellularLocation>
        <location evidence="1">Cell inner membrane</location>
        <topology evidence="1">Single-pass membrane protein</topology>
    </subcellularLocation>
    <subcellularLocation>
        <location evidence="15">Cell membrane</location>
        <topology evidence="15">Single-pass membrane protein</topology>
    </subcellularLocation>
</comment>
<evidence type="ECO:0000256" key="10">
    <source>
        <dbReference type="ARBA" id="ARBA00023136"/>
    </source>
</evidence>
<dbReference type="STRING" id="1120955.SAMN03080610_00404"/>
<evidence type="ECO:0000313" key="20">
    <source>
        <dbReference type="Proteomes" id="UP000199347"/>
    </source>
</evidence>
<keyword evidence="8 15" id="KW-1133">Transmembrane helix</keyword>
<dbReference type="GO" id="GO:0005886">
    <property type="term" value="C:plasma membrane"/>
    <property type="evidence" value="ECO:0007669"/>
    <property type="project" value="UniProtKB-SubCell"/>
</dbReference>
<dbReference type="RefSeq" id="WP_092809212.1">
    <property type="nucleotide sequence ID" value="NZ_FMVW01000001.1"/>
</dbReference>
<accession>A0A1G5MB65</accession>
<comment type="function">
    <text evidence="12 15">F(1)F(0) ATP synthase produces ATP from ADP in the presence of a proton or sodium gradient. F-type ATPases consist of two structural domains, F(1) containing the extramembraneous catalytic core and F(0) containing the membrane proton channel, linked together by a central stalk and a peripheral stalk. During catalysis, ATP synthesis in the catalytic domain of F(1) is coupled via a rotary mechanism of the central stalk subunits to proton translocation.</text>
</comment>
<dbReference type="GO" id="GO:0045259">
    <property type="term" value="C:proton-transporting ATP synthase complex"/>
    <property type="evidence" value="ECO:0007669"/>
    <property type="project" value="UniProtKB-KW"/>
</dbReference>
<evidence type="ECO:0000256" key="8">
    <source>
        <dbReference type="ARBA" id="ARBA00022989"/>
    </source>
</evidence>
<evidence type="ECO:0000256" key="17">
    <source>
        <dbReference type="SAM" id="Coils"/>
    </source>
</evidence>
<evidence type="ECO:0000256" key="14">
    <source>
        <dbReference type="ARBA" id="ARBA00025830"/>
    </source>
</evidence>
<evidence type="ECO:0000256" key="3">
    <source>
        <dbReference type="ARBA" id="ARBA00022448"/>
    </source>
</evidence>
<dbReference type="Gene3D" id="6.10.250.1580">
    <property type="match status" value="1"/>
</dbReference>
<organism evidence="19 20">
    <name type="scientific">Afifella marina DSM 2698</name>
    <dbReference type="NCBI Taxonomy" id="1120955"/>
    <lineage>
        <taxon>Bacteria</taxon>
        <taxon>Pseudomonadati</taxon>
        <taxon>Pseudomonadota</taxon>
        <taxon>Alphaproteobacteria</taxon>
        <taxon>Hyphomicrobiales</taxon>
        <taxon>Afifellaceae</taxon>
        <taxon>Afifella</taxon>
    </lineage>
</organism>
<evidence type="ECO:0000256" key="11">
    <source>
        <dbReference type="ARBA" id="ARBA00023310"/>
    </source>
</evidence>
<comment type="subunit">
    <text evidence="14 15">F-type ATPases have 2 components, F(1) - the catalytic core - and F(0) - the membrane proton channel. F(1) has five subunits: alpha(3), beta(3), gamma(1), delta(1), epsilon(1). F(0) has three main subunits: a(1), b(2) and c(10-14). The alpha and beta chains form an alternating ring which encloses part of the gamma chain. F(1) is attached to F(0) by a central stalk formed by the gamma and epsilon chains, while a peripheral stalk is formed by the delta and b chains.</text>
</comment>
<keyword evidence="3 15" id="KW-0813">Transport</keyword>
<keyword evidence="5 15" id="KW-0138">CF(0)</keyword>
<evidence type="ECO:0000256" key="7">
    <source>
        <dbReference type="ARBA" id="ARBA00022781"/>
    </source>
</evidence>
<sequence>MVTTALAQTAAETAAEHTEIADSAHGAFPPFDPSTYLSQLIWLAVFFGLLYYLLSKMVLPRIATILEERHDRIADDLAEAEKLKRESDEAIAAYEQALAEARQRAHGIAQDARDKAKAEVEDERSKAEAELEEKLQAAEARIGEVRDKALAEVDAIAKETTEALVETLSGEAPADAEVGSAVSAAMNERR</sequence>
<comment type="function">
    <text evidence="13">Component of the F(0) channel, it forms part of the peripheral stalk, linking F(1) to F(0). The b'-subunit is a diverged and duplicated form of b found in plants and photosynthetic bacteria.</text>
</comment>